<accession>A0A6V8SS67</accession>
<name>A0A6V8SS67_9CLOT</name>
<evidence type="ECO:0008006" key="5">
    <source>
        <dbReference type="Google" id="ProtNLM"/>
    </source>
</evidence>
<protein>
    <recommendedName>
        <fullName evidence="5">Butirosin biosynthesis protein H N-terminal domain-containing protein</fullName>
    </recommendedName>
</protein>
<dbReference type="Pfam" id="PF16169">
    <property type="entry name" value="DUF4872"/>
    <property type="match status" value="1"/>
</dbReference>
<dbReference type="RefSeq" id="WP_183279104.1">
    <property type="nucleotide sequence ID" value="NZ_BLZR01000001.1"/>
</dbReference>
<dbReference type="Proteomes" id="UP000580568">
    <property type="component" value="Unassembled WGS sequence"/>
</dbReference>
<dbReference type="InterPro" id="IPR026935">
    <property type="entry name" value="BtrH_N"/>
</dbReference>
<proteinExistence type="predicted"/>
<feature type="domain" description="Butirosin biosynthesis protein H N-terminal" evidence="1">
    <location>
        <begin position="19"/>
        <end position="117"/>
    </location>
</feature>
<gene>
    <name evidence="3" type="ORF">bsdtw1_03914</name>
</gene>
<feature type="domain" description="DUF4872" evidence="2">
    <location>
        <begin position="299"/>
        <end position="376"/>
    </location>
</feature>
<comment type="caution">
    <text evidence="3">The sequence shown here is derived from an EMBL/GenBank/DDBJ whole genome shotgun (WGS) entry which is preliminary data.</text>
</comment>
<keyword evidence="4" id="KW-1185">Reference proteome</keyword>
<organism evidence="3 4">
    <name type="scientific">Clostridium fungisolvens</name>
    <dbReference type="NCBI Taxonomy" id="1604897"/>
    <lineage>
        <taxon>Bacteria</taxon>
        <taxon>Bacillati</taxon>
        <taxon>Bacillota</taxon>
        <taxon>Clostridia</taxon>
        <taxon>Eubacteriales</taxon>
        <taxon>Clostridiaceae</taxon>
        <taxon>Clostridium</taxon>
    </lineage>
</organism>
<sequence length="381" mass="43784">MKRIISTYSKIPKKEVYDCRITSLREVLRHYGISTESYSAFILGKGIDFMYGHATPKNTNGISFWVCGATPFSVEEEMAISLKVDIDKYTVENKEALWNKIKNYVDRDIPLISAYDPKALTEIQLGVSSKNSDSILDINFPSAGVIAGYDDEKQSVYFICNDIDKEVGISEYELDDFIFAICKENYLFSPNKTLYEFKFNEENMRKIKDNEERLIKDALIDICDRMLSEYSGSDVEFDDGSKVKCRGVEAIKSLGNDISEFEEYVKQQKEKGKNDLVRKFCSIRAYVLRASLLKGSNTCFRGEFAESLEYISHFLNISELEGFGKQFDEIATEWRDFTRKLSNLIKVENNQDVLLSTLSKKLYKIADLEQEAFVKLRSLLI</sequence>
<dbReference type="InterPro" id="IPR032369">
    <property type="entry name" value="DUF4872"/>
</dbReference>
<dbReference type="AlphaFoldDB" id="A0A6V8SS67"/>
<dbReference type="EMBL" id="BLZR01000001">
    <property type="protein sequence ID" value="GFP77743.1"/>
    <property type="molecule type" value="Genomic_DNA"/>
</dbReference>
<reference evidence="3 4" key="1">
    <citation type="submission" date="2020-07" db="EMBL/GenBank/DDBJ databases">
        <title>A new beta-1,3-glucan-decomposing anaerobic bacterium isolated from anoxic soil subjected to biological soil disinfestation.</title>
        <authorList>
            <person name="Ueki A."/>
            <person name="Tonouchi A."/>
        </authorList>
    </citation>
    <scope>NUCLEOTIDE SEQUENCE [LARGE SCALE GENOMIC DNA]</scope>
    <source>
        <strain evidence="3 4">TW1</strain>
    </source>
</reference>
<evidence type="ECO:0000259" key="2">
    <source>
        <dbReference type="Pfam" id="PF16169"/>
    </source>
</evidence>
<evidence type="ECO:0000313" key="4">
    <source>
        <dbReference type="Proteomes" id="UP000580568"/>
    </source>
</evidence>
<dbReference type="Pfam" id="PF14399">
    <property type="entry name" value="BtrH_N"/>
    <property type="match status" value="1"/>
</dbReference>
<evidence type="ECO:0000259" key="1">
    <source>
        <dbReference type="Pfam" id="PF14399"/>
    </source>
</evidence>
<evidence type="ECO:0000313" key="3">
    <source>
        <dbReference type="EMBL" id="GFP77743.1"/>
    </source>
</evidence>